<gene>
    <name evidence="1" type="ORF">WMO75_07705</name>
</gene>
<name>A0ABV1AK93_9FIRM</name>
<dbReference type="CDD" id="cd09024">
    <property type="entry name" value="Aldose_epim_lacX"/>
    <property type="match status" value="1"/>
</dbReference>
<keyword evidence="2" id="KW-1185">Reference proteome</keyword>
<dbReference type="SUPFAM" id="SSF74650">
    <property type="entry name" value="Galactose mutarotase-like"/>
    <property type="match status" value="1"/>
</dbReference>
<dbReference type="PANTHER" id="PTHR11122">
    <property type="entry name" value="APOSPORY-ASSOCIATED PROTEIN C-RELATED"/>
    <property type="match status" value="1"/>
</dbReference>
<proteinExistence type="predicted"/>
<dbReference type="InterPro" id="IPR037481">
    <property type="entry name" value="LacX"/>
</dbReference>
<dbReference type="RefSeq" id="WP_199704991.1">
    <property type="nucleotide sequence ID" value="NZ_JBBMEI010000019.1"/>
</dbReference>
<accession>A0ABV1AK93</accession>
<dbReference type="InterPro" id="IPR011013">
    <property type="entry name" value="Gal_mutarotase_sf_dom"/>
</dbReference>
<dbReference type="Gene3D" id="2.70.98.10">
    <property type="match status" value="1"/>
</dbReference>
<dbReference type="Proteomes" id="UP001446032">
    <property type="component" value="Unassembled WGS sequence"/>
</dbReference>
<protein>
    <submittedName>
        <fullName evidence="1">Aldose 1-epimerase family protein</fullName>
    </submittedName>
</protein>
<evidence type="ECO:0000313" key="1">
    <source>
        <dbReference type="EMBL" id="MEQ2358217.1"/>
    </source>
</evidence>
<comment type="caution">
    <text evidence="1">The sequence shown here is derived from an EMBL/GenBank/DDBJ whole genome shotgun (WGS) entry which is preliminary data.</text>
</comment>
<evidence type="ECO:0000313" key="2">
    <source>
        <dbReference type="Proteomes" id="UP001446032"/>
    </source>
</evidence>
<dbReference type="PANTHER" id="PTHR11122:SF13">
    <property type="entry name" value="GLUCOSE-6-PHOSPHATE 1-EPIMERASE"/>
    <property type="match status" value="1"/>
</dbReference>
<dbReference type="InterPro" id="IPR008183">
    <property type="entry name" value="Aldose_1/G6P_1-epimerase"/>
</dbReference>
<dbReference type="InterPro" id="IPR014718">
    <property type="entry name" value="GH-type_carb-bd"/>
</dbReference>
<dbReference type="Pfam" id="PF01263">
    <property type="entry name" value="Aldose_epim"/>
    <property type="match status" value="1"/>
</dbReference>
<dbReference type="EMBL" id="JBBMEI010000019">
    <property type="protein sequence ID" value="MEQ2358217.1"/>
    <property type="molecule type" value="Genomic_DNA"/>
</dbReference>
<sequence>MIHTLENDQLRVKIADHGAELSEIYDKTNDRQVLWNADPAYWKRHAPVLFPNVGRYYEDHCLINGNSYTSGQHGFARDMEFTCTDKTDTSVTHLLESTAETQKIWPYAFQLSITHTLNGRDLTVSWKVVNKDQETMYFTIGAHPAFNVPVLPDTIQSQYHLTFNGEKELTYCLLDPEYGTAIPDKTYTLPLENNSCTIDEHMFDHDALVFDNGQITKAGIALPDGTPYVEISCEGFPNFGIWSAVGAPFVCLEPWMGRCDNIEYNGELSDKPGINILDPAKTFEKSYVISVK</sequence>
<reference evidence="1 2" key="1">
    <citation type="submission" date="2024-03" db="EMBL/GenBank/DDBJ databases">
        <title>Human intestinal bacterial collection.</title>
        <authorList>
            <person name="Pauvert C."/>
            <person name="Hitch T.C.A."/>
            <person name="Clavel T."/>
        </authorList>
    </citation>
    <scope>NUCLEOTIDE SEQUENCE [LARGE SCALE GENOMIC DNA]</scope>
    <source>
        <strain evidence="1 2">CLA-AA-H95</strain>
    </source>
</reference>
<organism evidence="1 2">
    <name type="scientific">Blautia intestinihominis</name>
    <dbReference type="NCBI Taxonomy" id="3133152"/>
    <lineage>
        <taxon>Bacteria</taxon>
        <taxon>Bacillati</taxon>
        <taxon>Bacillota</taxon>
        <taxon>Clostridia</taxon>
        <taxon>Lachnospirales</taxon>
        <taxon>Lachnospiraceae</taxon>
        <taxon>Blautia</taxon>
    </lineage>
</organism>